<proteinExistence type="predicted"/>
<reference evidence="1" key="1">
    <citation type="submission" date="2017-12" db="EMBL/GenBank/DDBJ databases">
        <title>High-resolution comparative analysis of great ape genomes.</title>
        <authorList>
            <person name="Pollen A."/>
            <person name="Hastie A."/>
            <person name="Hormozdiari F."/>
            <person name="Dougherty M."/>
            <person name="Liu R."/>
            <person name="Chaisson M."/>
            <person name="Hoppe E."/>
            <person name="Hill C."/>
            <person name="Pang A."/>
            <person name="Hillier L."/>
            <person name="Baker C."/>
            <person name="Armstrong J."/>
            <person name="Shendure J."/>
            <person name="Paten B."/>
            <person name="Wilson R."/>
            <person name="Chao H."/>
            <person name="Schneider V."/>
            <person name="Ventura M."/>
            <person name="Kronenberg Z."/>
            <person name="Murali S."/>
            <person name="Gordon D."/>
            <person name="Cantsilieris S."/>
            <person name="Munson K."/>
            <person name="Nelson B."/>
            <person name="Raja A."/>
            <person name="Underwood J."/>
            <person name="Diekhans M."/>
            <person name="Fiddes I."/>
            <person name="Haussler D."/>
            <person name="Eichler E."/>
        </authorList>
    </citation>
    <scope>NUCLEOTIDE SEQUENCE [LARGE SCALE GENOMIC DNA]</scope>
    <source>
        <strain evidence="1">Susie</strain>
    </source>
</reference>
<name>A0A2J8U846_PONAB</name>
<dbReference type="AlphaFoldDB" id="A0A2J8U846"/>
<dbReference type="EMBL" id="NDHI03003467">
    <property type="protein sequence ID" value="PNJ41441.1"/>
    <property type="molecule type" value="Genomic_DNA"/>
</dbReference>
<sequence>MGLQFPECTKAGTGPWGIELSCIRIAPFEEQMRGL</sequence>
<protein>
    <submittedName>
        <fullName evidence="1">PIH1D1 isoform 24</fullName>
    </submittedName>
</protein>
<accession>A0A2J8U846</accession>
<gene>
    <name evidence="1" type="ORF">CR201_G0029630</name>
</gene>
<feature type="non-terminal residue" evidence="1">
    <location>
        <position position="35"/>
    </location>
</feature>
<evidence type="ECO:0000313" key="1">
    <source>
        <dbReference type="EMBL" id="PNJ41441.1"/>
    </source>
</evidence>
<organism evidence="1">
    <name type="scientific">Pongo abelii</name>
    <name type="common">Sumatran orangutan</name>
    <name type="synonym">Pongo pygmaeus abelii</name>
    <dbReference type="NCBI Taxonomy" id="9601"/>
    <lineage>
        <taxon>Eukaryota</taxon>
        <taxon>Metazoa</taxon>
        <taxon>Chordata</taxon>
        <taxon>Craniata</taxon>
        <taxon>Vertebrata</taxon>
        <taxon>Euteleostomi</taxon>
        <taxon>Mammalia</taxon>
        <taxon>Eutheria</taxon>
        <taxon>Euarchontoglires</taxon>
        <taxon>Primates</taxon>
        <taxon>Haplorrhini</taxon>
        <taxon>Catarrhini</taxon>
        <taxon>Hominidae</taxon>
        <taxon>Pongo</taxon>
    </lineage>
</organism>
<comment type="caution">
    <text evidence="1">The sequence shown here is derived from an EMBL/GenBank/DDBJ whole genome shotgun (WGS) entry which is preliminary data.</text>
</comment>